<evidence type="ECO:0000313" key="3">
    <source>
        <dbReference type="Proteomes" id="UP000189818"/>
    </source>
</evidence>
<keyword evidence="3" id="KW-1185">Reference proteome</keyword>
<dbReference type="AlphaFoldDB" id="A0A1T5CSR6"/>
<proteinExistence type="predicted"/>
<protein>
    <recommendedName>
        <fullName evidence="1">Putative DNA-binding domain-containing protein</fullName>
    </recommendedName>
</protein>
<accession>A0A1T5CSR6</accession>
<dbReference type="STRING" id="439228.SAMN06295920_104286"/>
<evidence type="ECO:0000259" key="1">
    <source>
        <dbReference type="Pfam" id="PF09836"/>
    </source>
</evidence>
<dbReference type="EMBL" id="FUYM01000004">
    <property type="protein sequence ID" value="SKB62522.1"/>
    <property type="molecule type" value="Genomic_DNA"/>
</dbReference>
<organism evidence="2 3">
    <name type="scientific">Rhizorhabdus histidinilytica</name>
    <dbReference type="NCBI Taxonomy" id="439228"/>
    <lineage>
        <taxon>Bacteria</taxon>
        <taxon>Pseudomonadati</taxon>
        <taxon>Pseudomonadota</taxon>
        <taxon>Alphaproteobacteria</taxon>
        <taxon>Sphingomonadales</taxon>
        <taxon>Sphingomonadaceae</taxon>
        <taxon>Rhizorhabdus</taxon>
    </lineage>
</organism>
<gene>
    <name evidence="2" type="ORF">SAMN06295920_104286</name>
</gene>
<feature type="domain" description="Putative DNA-binding" evidence="1">
    <location>
        <begin position="1"/>
        <end position="86"/>
    </location>
</feature>
<sequence length="243" mass="26314">MQRDFRAWLSESSDDAALRIGEAVRPGLEVYHDNYRAALANCLAEVFERVRLWIGDERFRSTTAAHIDVTPPHAWTLDAYAGDFPETLELLFGDDPEIAELGWLDLALSEAFVGPDSAPVDPGRLGGIDWDRAVLRLSPTLTTHVFRSNAAAIWSALSAGEVPPVAALLAEPVTMLVWRKGLMPCFRTLEPAEAKAIDLARSGVGFGSICAAMLEQLEEEDGVAAAGQLLGRWMGDGLVVGID</sequence>
<dbReference type="Proteomes" id="UP000189818">
    <property type="component" value="Unassembled WGS sequence"/>
</dbReference>
<name>A0A1T5CSR6_9SPHN</name>
<reference evidence="3" key="1">
    <citation type="submission" date="2017-02" db="EMBL/GenBank/DDBJ databases">
        <authorList>
            <person name="Varghese N."/>
            <person name="Submissions S."/>
        </authorList>
    </citation>
    <scope>NUCLEOTIDE SEQUENCE [LARGE SCALE GENOMIC DNA]</scope>
    <source>
        <strain evidence="3">UM2</strain>
    </source>
</reference>
<dbReference type="InterPro" id="IPR018640">
    <property type="entry name" value="DUF2063"/>
</dbReference>
<dbReference type="Pfam" id="PF09836">
    <property type="entry name" value="DUF2063"/>
    <property type="match status" value="1"/>
</dbReference>
<evidence type="ECO:0000313" key="2">
    <source>
        <dbReference type="EMBL" id="SKB62522.1"/>
    </source>
</evidence>